<protein>
    <submittedName>
        <fullName evidence="2">Cytochrome Cbb3 oxidase maturation protein CcoH</fullName>
    </submittedName>
</protein>
<name>A0ABQ1YSP2_9BACT</name>
<evidence type="ECO:0000256" key="1">
    <source>
        <dbReference type="SAM" id="Phobius"/>
    </source>
</evidence>
<keyword evidence="1" id="KW-0812">Transmembrane</keyword>
<keyword evidence="1" id="KW-0472">Membrane</keyword>
<keyword evidence="1" id="KW-1133">Transmembrane helix</keyword>
<dbReference type="Proteomes" id="UP000600214">
    <property type="component" value="Unassembled WGS sequence"/>
</dbReference>
<dbReference type="RefSeq" id="WP_188933129.1">
    <property type="nucleotide sequence ID" value="NZ_BMIA01000002.1"/>
</dbReference>
<sequence length="150" mass="16950">MKINWKAFIAAVYVSFISMILLLVGMSAGQKIDLVTDHYYEEELKFQGKIDKTQRATALAVPLSWKITESGLQIQYPATFADSAISGHIRMYCPSDNRNDRQFAIEVKDSRQTVALSQILAGRYKIQVDWKGGNETYWNEGVVVIGNQNL</sequence>
<dbReference type="Pfam" id="PF05751">
    <property type="entry name" value="FixH"/>
    <property type="match status" value="1"/>
</dbReference>
<accession>A0ABQ1YSP2</accession>
<organism evidence="2 3">
    <name type="scientific">Dyadobacter endophyticus</name>
    <dbReference type="NCBI Taxonomy" id="1749036"/>
    <lineage>
        <taxon>Bacteria</taxon>
        <taxon>Pseudomonadati</taxon>
        <taxon>Bacteroidota</taxon>
        <taxon>Cytophagia</taxon>
        <taxon>Cytophagales</taxon>
        <taxon>Spirosomataceae</taxon>
        <taxon>Dyadobacter</taxon>
    </lineage>
</organism>
<comment type="caution">
    <text evidence="2">The sequence shown here is derived from an EMBL/GenBank/DDBJ whole genome shotgun (WGS) entry which is preliminary data.</text>
</comment>
<proteinExistence type="predicted"/>
<dbReference type="InterPro" id="IPR008620">
    <property type="entry name" value="FixH"/>
</dbReference>
<gene>
    <name evidence="2" type="primary">ccoH</name>
    <name evidence="2" type="ORF">GCM10007423_28370</name>
</gene>
<reference evidence="3" key="1">
    <citation type="journal article" date="2019" name="Int. J. Syst. Evol. Microbiol.">
        <title>The Global Catalogue of Microorganisms (GCM) 10K type strain sequencing project: providing services to taxonomists for standard genome sequencing and annotation.</title>
        <authorList>
            <consortium name="The Broad Institute Genomics Platform"/>
            <consortium name="The Broad Institute Genome Sequencing Center for Infectious Disease"/>
            <person name="Wu L."/>
            <person name="Ma J."/>
        </authorList>
    </citation>
    <scope>NUCLEOTIDE SEQUENCE [LARGE SCALE GENOMIC DNA]</scope>
    <source>
        <strain evidence="3">CGMCC 1.15288</strain>
    </source>
</reference>
<evidence type="ECO:0000313" key="3">
    <source>
        <dbReference type="Proteomes" id="UP000600214"/>
    </source>
</evidence>
<evidence type="ECO:0000313" key="2">
    <source>
        <dbReference type="EMBL" id="GGH36204.1"/>
    </source>
</evidence>
<dbReference type="EMBL" id="BMIA01000002">
    <property type="protein sequence ID" value="GGH36204.1"/>
    <property type="molecule type" value="Genomic_DNA"/>
</dbReference>
<feature type="transmembrane region" description="Helical" evidence="1">
    <location>
        <begin position="7"/>
        <end position="28"/>
    </location>
</feature>
<keyword evidence="3" id="KW-1185">Reference proteome</keyword>